<feature type="domain" description="Histone deacetylase" evidence="4">
    <location>
        <begin position="4"/>
        <end position="274"/>
    </location>
</feature>
<sequence length="837" mass="88175">MDEQAVMRSLELVHPAGYLQRVQEICGSLQEPAMVDESTYICPGSFAACCETAAAVLAVLDTVMDGSSTPAASGFPASSPAGFCLVRPPGHHVLPSRPMGFGLVNFVAVAARHAQHHQRVPVRKVLIVDFDVHHGNGTEEIMYSDPSVLYISTHQQGLWPYTGKVQQAGSGEGKGYTINIPLPGGAGHAAMQQVLQQVIQPAARSFQPDLILVSAGYDSHFMDPLAGFQFESKTYHMLCGALVRLSHELCGGRCMFILEGGYHQQSLGEAVVDSFAGILGLPVLSSNSNTALPEEPLDKVEKLLAQNIKSLASSGPSSPKVVLPGGFRTDSDWKKEVDDSRKSGEYRGQLSSRLREDNMQLQVAAELQVEAGVGRVEAALRGKLAQTHALARGLEAALAAVNSEMAGLSRAQQRLTTMKEHLQAKVAVNKSRQQVRSDRPQRELVCDEVNRSLARQETLLCGLLERLGRAVALVAADSGKLAGIKQLLSRDLKDKQSALKVDEAVLSVKPGEASTAAAPTAIKVGTAMARAAAAGAARTAGSTYSHSWKQQTDMLLQEAQHMAADAARLRKAVKQLLQEAHAASQAAGQALDASLAAKLGSTKLLKDELAAQLSNVQDERARATQQRDSLRSSLQEKQVPLQQLEARYALRAARPDSEAVEDEVQYALAAEAAQLAAVSAQLSQRVGAADTQILRLDELSAALLQNIADKEAAMSLEEKVALMDGRALPAVPPTPSVLSVCSSVASGYSGLGESASQVCSRVSTPMARRAGGAGGSRAGGGGGGSCAGASVTSSAIARIAALEQELAAAKVETEQLQKTITAMKDKPATATGSRRGA</sequence>
<proteinExistence type="predicted"/>
<dbReference type="InterPro" id="IPR023801">
    <property type="entry name" value="His_deacetylse_dom"/>
</dbReference>
<dbReference type="PANTHER" id="PTHR10625:SF11">
    <property type="entry name" value="HISTONE DEACETYLASE 14, CHLOROPLASTIC"/>
    <property type="match status" value="1"/>
</dbReference>
<dbReference type="SUPFAM" id="SSF52768">
    <property type="entry name" value="Arginase/deacetylase"/>
    <property type="match status" value="1"/>
</dbReference>
<name>A0ABY8TT96_TETOB</name>
<evidence type="ECO:0000256" key="2">
    <source>
        <dbReference type="ARBA" id="ARBA00022490"/>
    </source>
</evidence>
<dbReference type="InterPro" id="IPR048256">
    <property type="entry name" value="Tektin-like"/>
</dbReference>
<evidence type="ECO:0000313" key="5">
    <source>
        <dbReference type="EMBL" id="WIA10698.1"/>
    </source>
</evidence>
<dbReference type="PRINTS" id="PR01270">
    <property type="entry name" value="HDASUPER"/>
</dbReference>
<evidence type="ECO:0000256" key="1">
    <source>
        <dbReference type="ARBA" id="ARBA00004496"/>
    </source>
</evidence>
<comment type="subcellular location">
    <subcellularLocation>
        <location evidence="1">Cytoplasm</location>
    </subcellularLocation>
</comment>
<accession>A0ABY8TT96</accession>
<evidence type="ECO:0000259" key="4">
    <source>
        <dbReference type="Pfam" id="PF00850"/>
    </source>
</evidence>
<dbReference type="InterPro" id="IPR037138">
    <property type="entry name" value="His_deacetylse_dom_sf"/>
</dbReference>
<protein>
    <recommendedName>
        <fullName evidence="4">Histone deacetylase domain-containing protein</fullName>
    </recommendedName>
</protein>
<evidence type="ECO:0000313" key="6">
    <source>
        <dbReference type="Proteomes" id="UP001244341"/>
    </source>
</evidence>
<dbReference type="CDD" id="cd09992">
    <property type="entry name" value="HDAC_classII"/>
    <property type="match status" value="1"/>
</dbReference>
<evidence type="ECO:0000256" key="3">
    <source>
        <dbReference type="SAM" id="Coils"/>
    </source>
</evidence>
<dbReference type="PANTHER" id="PTHR10625">
    <property type="entry name" value="HISTONE DEACETYLASE HDAC1-RELATED"/>
    <property type="match status" value="1"/>
</dbReference>
<dbReference type="Pfam" id="PF00850">
    <property type="entry name" value="Hist_deacetyl"/>
    <property type="match status" value="1"/>
</dbReference>
<dbReference type="Gene3D" id="3.40.800.20">
    <property type="entry name" value="Histone deacetylase domain"/>
    <property type="match status" value="1"/>
</dbReference>
<reference evidence="5 6" key="1">
    <citation type="submission" date="2023-05" db="EMBL/GenBank/DDBJ databases">
        <title>A 100% complete, gapless, phased diploid assembly of the Scenedesmus obliquus UTEX 3031 genome.</title>
        <authorList>
            <person name="Biondi T.C."/>
            <person name="Hanschen E.R."/>
            <person name="Kwon T."/>
            <person name="Eng W."/>
            <person name="Kruse C.P.S."/>
            <person name="Koehler S.I."/>
            <person name="Kunde Y."/>
            <person name="Gleasner C.D."/>
            <person name="You Mak K.T."/>
            <person name="Polle J."/>
            <person name="Hovde B.T."/>
            <person name="Starkenburg S.R."/>
        </authorList>
    </citation>
    <scope>NUCLEOTIDE SEQUENCE [LARGE SCALE GENOMIC DNA]</scope>
    <source>
        <strain evidence="5 6">DOE0152z</strain>
    </source>
</reference>
<dbReference type="InterPro" id="IPR023696">
    <property type="entry name" value="Ureohydrolase_dom_sf"/>
</dbReference>
<dbReference type="InterPro" id="IPR000286">
    <property type="entry name" value="HDACs"/>
</dbReference>
<dbReference type="EMBL" id="CP126209">
    <property type="protein sequence ID" value="WIA10698.1"/>
    <property type="molecule type" value="Genomic_DNA"/>
</dbReference>
<dbReference type="Proteomes" id="UP001244341">
    <property type="component" value="Chromosome 2b"/>
</dbReference>
<gene>
    <name evidence="5" type="ORF">OEZ85_010878</name>
</gene>
<organism evidence="5 6">
    <name type="scientific">Tetradesmus obliquus</name>
    <name type="common">Green alga</name>
    <name type="synonym">Acutodesmus obliquus</name>
    <dbReference type="NCBI Taxonomy" id="3088"/>
    <lineage>
        <taxon>Eukaryota</taxon>
        <taxon>Viridiplantae</taxon>
        <taxon>Chlorophyta</taxon>
        <taxon>core chlorophytes</taxon>
        <taxon>Chlorophyceae</taxon>
        <taxon>CS clade</taxon>
        <taxon>Sphaeropleales</taxon>
        <taxon>Scenedesmaceae</taxon>
        <taxon>Tetradesmus</taxon>
    </lineage>
</organism>
<feature type="coiled-coil region" evidence="3">
    <location>
        <begin position="792"/>
        <end position="826"/>
    </location>
</feature>
<keyword evidence="3" id="KW-0175">Coiled coil</keyword>
<feature type="coiled-coil region" evidence="3">
    <location>
        <begin position="559"/>
        <end position="633"/>
    </location>
</feature>
<keyword evidence="6" id="KW-1185">Reference proteome</keyword>
<dbReference type="Pfam" id="PF03148">
    <property type="entry name" value="Tektin"/>
    <property type="match status" value="1"/>
</dbReference>
<keyword evidence="2" id="KW-0963">Cytoplasm</keyword>